<dbReference type="PANTHER" id="PTHR37946:SF1">
    <property type="entry name" value="SLL1969 PROTEIN"/>
    <property type="match status" value="1"/>
</dbReference>
<comment type="caution">
    <text evidence="2">The sequence shown here is derived from an EMBL/GenBank/DDBJ whole genome shotgun (WGS) entry which is preliminary data.</text>
</comment>
<protein>
    <submittedName>
        <fullName evidence="2">Acetyltransferase</fullName>
    </submittedName>
</protein>
<gene>
    <name evidence="2" type="ORF">DDE23_00180</name>
</gene>
<dbReference type="SUPFAM" id="SSF53474">
    <property type="entry name" value="alpha/beta-Hydrolases"/>
    <property type="match status" value="1"/>
</dbReference>
<keyword evidence="3" id="KW-1185">Reference proteome</keyword>
<name>A0A2T7UWA6_9RHOB</name>
<dbReference type="PANTHER" id="PTHR37946">
    <property type="entry name" value="SLL1969 PROTEIN"/>
    <property type="match status" value="1"/>
</dbReference>
<feature type="signal peptide" evidence="1">
    <location>
        <begin position="1"/>
        <end position="17"/>
    </location>
</feature>
<dbReference type="AlphaFoldDB" id="A0A2T7UWA6"/>
<reference evidence="2 3" key="1">
    <citation type="journal article" date="2011" name="Syst. Appl. Microbiol.">
        <title>Defluviimonas denitrificans gen. nov., sp. nov., and Pararhodobacter aggregans gen. nov., sp. nov., non-phototrophic Rhodobacteraceae from the biofilter of a marine aquaculture.</title>
        <authorList>
            <person name="Foesel B.U."/>
            <person name="Drake H.L."/>
            <person name="Schramm A."/>
        </authorList>
    </citation>
    <scope>NUCLEOTIDE SEQUENCE [LARGE SCALE GENOMIC DNA]</scope>
    <source>
        <strain evidence="2 3">D1-19</strain>
    </source>
</reference>
<feature type="chain" id="PRO_5015395758" evidence="1">
    <location>
        <begin position="18"/>
        <end position="251"/>
    </location>
</feature>
<dbReference type="EMBL" id="QDDR01000001">
    <property type="protein sequence ID" value="PVE48861.1"/>
    <property type="molecule type" value="Genomic_DNA"/>
</dbReference>
<dbReference type="OrthoDB" id="556502at2"/>
<keyword evidence="1" id="KW-0732">Signal</keyword>
<evidence type="ECO:0000256" key="1">
    <source>
        <dbReference type="SAM" id="SignalP"/>
    </source>
</evidence>
<dbReference type="Gene3D" id="3.40.50.1820">
    <property type="entry name" value="alpha/beta hydrolase"/>
    <property type="match status" value="1"/>
</dbReference>
<dbReference type="Proteomes" id="UP000244810">
    <property type="component" value="Unassembled WGS sequence"/>
</dbReference>
<sequence>MRALALIVCLMPLPAKAECVVLLHGLARSDASMLVLQEVLSFHGYRVVNETYPSEDAPIGDLVRYVARSAALCGQERMHFVTHSLGGILVRAWLAQGHPPNLGRVVMLAPPNHGSEIVDALRSNEVAHDVGTFFNGPAMAQLGTDPNSVPNTLPPVDFDLGVIAGDLPINPIGAAVIGERSDGTVSVASTRVEGMRDHITIPASHTLIMMNPIAMAEVLEFLRNGVFDHGITYVGALRKLARRWPAMEAEP</sequence>
<proteinExistence type="predicted"/>
<organism evidence="2 3">
    <name type="scientific">Pararhodobacter aggregans</name>
    <dbReference type="NCBI Taxonomy" id="404875"/>
    <lineage>
        <taxon>Bacteria</taxon>
        <taxon>Pseudomonadati</taxon>
        <taxon>Pseudomonadota</taxon>
        <taxon>Alphaproteobacteria</taxon>
        <taxon>Rhodobacterales</taxon>
        <taxon>Paracoccaceae</taxon>
        <taxon>Pararhodobacter</taxon>
    </lineage>
</organism>
<evidence type="ECO:0000313" key="2">
    <source>
        <dbReference type="EMBL" id="PVE48861.1"/>
    </source>
</evidence>
<keyword evidence="2" id="KW-0808">Transferase</keyword>
<evidence type="ECO:0000313" key="3">
    <source>
        <dbReference type="Proteomes" id="UP000244810"/>
    </source>
</evidence>
<dbReference type="InterPro" id="IPR029058">
    <property type="entry name" value="AB_hydrolase_fold"/>
</dbReference>
<dbReference type="GO" id="GO:0016740">
    <property type="term" value="F:transferase activity"/>
    <property type="evidence" value="ECO:0007669"/>
    <property type="project" value="UniProtKB-KW"/>
</dbReference>
<accession>A0A2T7UWA6</accession>